<keyword evidence="1" id="KW-0802">TPR repeat</keyword>
<dbReference type="GO" id="GO:0006493">
    <property type="term" value="P:protein O-linked glycosylation"/>
    <property type="evidence" value="ECO:0007669"/>
    <property type="project" value="TreeGrafter"/>
</dbReference>
<keyword evidence="3" id="KW-0812">Transmembrane</keyword>
<dbReference type="InterPro" id="IPR011990">
    <property type="entry name" value="TPR-like_helical_dom_sf"/>
</dbReference>
<proteinExistence type="predicted"/>
<dbReference type="PANTHER" id="PTHR44998">
    <property type="match status" value="1"/>
</dbReference>
<accession>A0A538U6G4</accession>
<evidence type="ECO:0000313" key="5">
    <source>
        <dbReference type="EMBL" id="TMQ71475.1"/>
    </source>
</evidence>
<keyword evidence="3" id="KW-1133">Transmembrane helix</keyword>
<sequence length="252" mass="27317">MSDTIRCPDCGHENPRDAESCEACGFPLTSQPMAGPPPAPSPPAVILPPRPPRRPPRGSNEALSLWLVFGTIMALIVIYVAVKANVDRAMPPVEGASPTQQTSSDSLRRVLEKDSTNVEAQVRLGDVLYDTANWSEAIVHYRAAVRRDSSLGNALVDLGVCYYNLGDANEAERDFLLALQRDPHQPVALFNLGVVYERRSDAGRALESYHRALQSGPPPEMRQPLIDAMNRVQEKSGKRAPPLGGDGSTGGR</sequence>
<dbReference type="Proteomes" id="UP000319836">
    <property type="component" value="Unassembled WGS sequence"/>
</dbReference>
<evidence type="ECO:0000256" key="3">
    <source>
        <dbReference type="SAM" id="Phobius"/>
    </source>
</evidence>
<evidence type="ECO:0000256" key="2">
    <source>
        <dbReference type="SAM" id="MobiDB-lite"/>
    </source>
</evidence>
<dbReference type="Gene3D" id="1.25.40.10">
    <property type="entry name" value="Tetratricopeptide repeat domain"/>
    <property type="match status" value="1"/>
</dbReference>
<feature type="compositionally biased region" description="Pro residues" evidence="2">
    <location>
        <begin position="34"/>
        <end position="50"/>
    </location>
</feature>
<dbReference type="Pfam" id="PF13176">
    <property type="entry name" value="TPR_7"/>
    <property type="match status" value="1"/>
</dbReference>
<evidence type="ECO:0000256" key="1">
    <source>
        <dbReference type="PROSITE-ProRule" id="PRU00339"/>
    </source>
</evidence>
<organism evidence="5 6">
    <name type="scientific">Eiseniibacteriota bacterium</name>
    <dbReference type="NCBI Taxonomy" id="2212470"/>
    <lineage>
        <taxon>Bacteria</taxon>
        <taxon>Candidatus Eiseniibacteriota</taxon>
    </lineage>
</organism>
<dbReference type="PROSITE" id="PS50005">
    <property type="entry name" value="TPR"/>
    <property type="match status" value="2"/>
</dbReference>
<dbReference type="GO" id="GO:0016757">
    <property type="term" value="F:glycosyltransferase activity"/>
    <property type="evidence" value="ECO:0007669"/>
    <property type="project" value="TreeGrafter"/>
</dbReference>
<dbReference type="Pfam" id="PF13240">
    <property type="entry name" value="Zn_Ribbon_1"/>
    <property type="match status" value="1"/>
</dbReference>
<feature type="region of interest" description="Disordered" evidence="2">
    <location>
        <begin position="1"/>
        <end position="58"/>
    </location>
</feature>
<feature type="repeat" description="TPR" evidence="1">
    <location>
        <begin position="152"/>
        <end position="185"/>
    </location>
</feature>
<dbReference type="PANTHER" id="PTHR44998:SF1">
    <property type="entry name" value="UDP-N-ACETYLGLUCOSAMINE--PEPTIDE N-ACETYLGLUCOSAMINYLTRANSFERASE 110 KDA SUBUNIT"/>
    <property type="match status" value="1"/>
</dbReference>
<protein>
    <submittedName>
        <fullName evidence="5">Tetratricopeptide repeat protein</fullName>
    </submittedName>
</protein>
<dbReference type="InterPro" id="IPR019734">
    <property type="entry name" value="TPR_rpt"/>
</dbReference>
<feature type="region of interest" description="Disordered" evidence="2">
    <location>
        <begin position="229"/>
        <end position="252"/>
    </location>
</feature>
<dbReference type="Pfam" id="PF13432">
    <property type="entry name" value="TPR_16"/>
    <property type="match status" value="1"/>
</dbReference>
<keyword evidence="3" id="KW-0472">Membrane</keyword>
<evidence type="ECO:0000259" key="4">
    <source>
        <dbReference type="Pfam" id="PF13240"/>
    </source>
</evidence>
<feature type="compositionally biased region" description="Basic and acidic residues" evidence="2">
    <location>
        <begin position="9"/>
        <end position="19"/>
    </location>
</feature>
<feature type="repeat" description="TPR" evidence="1">
    <location>
        <begin position="186"/>
        <end position="219"/>
    </location>
</feature>
<dbReference type="EMBL" id="VBPA01000123">
    <property type="protein sequence ID" value="TMQ71475.1"/>
    <property type="molecule type" value="Genomic_DNA"/>
</dbReference>
<dbReference type="SUPFAM" id="SSF48452">
    <property type="entry name" value="TPR-like"/>
    <property type="match status" value="1"/>
</dbReference>
<feature type="domain" description="Zinc-ribbon" evidence="4">
    <location>
        <begin position="7"/>
        <end position="28"/>
    </location>
</feature>
<feature type="transmembrane region" description="Helical" evidence="3">
    <location>
        <begin position="63"/>
        <end position="82"/>
    </location>
</feature>
<evidence type="ECO:0000313" key="6">
    <source>
        <dbReference type="Proteomes" id="UP000319836"/>
    </source>
</evidence>
<dbReference type="SMART" id="SM00028">
    <property type="entry name" value="TPR"/>
    <property type="match status" value="3"/>
</dbReference>
<gene>
    <name evidence="5" type="ORF">E6K80_05490</name>
</gene>
<name>A0A538U6G4_UNCEI</name>
<reference evidence="5 6" key="1">
    <citation type="journal article" date="2019" name="Nat. Microbiol.">
        <title>Mediterranean grassland soil C-N compound turnover is dependent on rainfall and depth, and is mediated by genomically divergent microorganisms.</title>
        <authorList>
            <person name="Diamond S."/>
            <person name="Andeer P.F."/>
            <person name="Li Z."/>
            <person name="Crits-Christoph A."/>
            <person name="Burstein D."/>
            <person name="Anantharaman K."/>
            <person name="Lane K.R."/>
            <person name="Thomas B.C."/>
            <person name="Pan C."/>
            <person name="Northen T.R."/>
            <person name="Banfield J.F."/>
        </authorList>
    </citation>
    <scope>NUCLEOTIDE SEQUENCE [LARGE SCALE GENOMIC DNA]</scope>
    <source>
        <strain evidence="5">WS_10</strain>
    </source>
</reference>
<dbReference type="AlphaFoldDB" id="A0A538U6G4"/>
<comment type="caution">
    <text evidence="5">The sequence shown here is derived from an EMBL/GenBank/DDBJ whole genome shotgun (WGS) entry which is preliminary data.</text>
</comment>
<dbReference type="InterPro" id="IPR026870">
    <property type="entry name" value="Zinc_ribbon_dom"/>
</dbReference>